<comment type="caution">
    <text evidence="1">The sequence shown here is derived from an EMBL/GenBank/DDBJ whole genome shotgun (WGS) entry which is preliminary data.</text>
</comment>
<gene>
    <name evidence="1" type="ORF">RF11_06161</name>
</gene>
<dbReference type="EMBL" id="JWZT01001457">
    <property type="protein sequence ID" value="KII72022.1"/>
    <property type="molecule type" value="Genomic_DNA"/>
</dbReference>
<organism evidence="1 2">
    <name type="scientific">Thelohanellus kitauei</name>
    <name type="common">Myxosporean</name>
    <dbReference type="NCBI Taxonomy" id="669202"/>
    <lineage>
        <taxon>Eukaryota</taxon>
        <taxon>Metazoa</taxon>
        <taxon>Cnidaria</taxon>
        <taxon>Myxozoa</taxon>
        <taxon>Myxosporea</taxon>
        <taxon>Bivalvulida</taxon>
        <taxon>Platysporina</taxon>
        <taxon>Myxobolidae</taxon>
        <taxon>Thelohanellus</taxon>
    </lineage>
</organism>
<proteinExistence type="predicted"/>
<dbReference type="Proteomes" id="UP000031668">
    <property type="component" value="Unassembled WGS sequence"/>
</dbReference>
<evidence type="ECO:0000313" key="2">
    <source>
        <dbReference type="Proteomes" id="UP000031668"/>
    </source>
</evidence>
<accession>A0A0C2NDH4</accession>
<name>A0A0C2NDH4_THEKT</name>
<evidence type="ECO:0000313" key="1">
    <source>
        <dbReference type="EMBL" id="KII72022.1"/>
    </source>
</evidence>
<sequence length="107" mass="12035">MYELYVNSICGVVHTRQCFSVTSRIGTVLPTQNREMRLSLSKQSPWCLCPLGLHTKAALIGANNINVDDSVLEKKQTGHPVSSTLVLCGIEHILWRHVFLVRIPEKH</sequence>
<protein>
    <submittedName>
        <fullName evidence="1">Uncharacterized protein</fullName>
    </submittedName>
</protein>
<reference evidence="1 2" key="1">
    <citation type="journal article" date="2014" name="Genome Biol. Evol.">
        <title>The genome of the myxosporean Thelohanellus kitauei shows adaptations to nutrient acquisition within its fish host.</title>
        <authorList>
            <person name="Yang Y."/>
            <person name="Xiong J."/>
            <person name="Zhou Z."/>
            <person name="Huo F."/>
            <person name="Miao W."/>
            <person name="Ran C."/>
            <person name="Liu Y."/>
            <person name="Zhang J."/>
            <person name="Feng J."/>
            <person name="Wang M."/>
            <person name="Wang M."/>
            <person name="Wang L."/>
            <person name="Yao B."/>
        </authorList>
    </citation>
    <scope>NUCLEOTIDE SEQUENCE [LARGE SCALE GENOMIC DNA]</scope>
    <source>
        <strain evidence="1">Wuqing</strain>
    </source>
</reference>
<dbReference type="AlphaFoldDB" id="A0A0C2NDH4"/>
<keyword evidence="2" id="KW-1185">Reference proteome</keyword>